<dbReference type="RefSeq" id="WP_377960458.1">
    <property type="nucleotide sequence ID" value="NZ_JBHZOL010000004.1"/>
</dbReference>
<reference evidence="1 2" key="1">
    <citation type="submission" date="2024-10" db="EMBL/GenBank/DDBJ databases">
        <authorList>
            <person name="Ratan Roy A."/>
            <person name="Morales Sandoval P.H."/>
            <person name="De Los Santos Villalobos S."/>
            <person name="Chakraborty S."/>
            <person name="Mukherjee J."/>
        </authorList>
    </citation>
    <scope>NUCLEOTIDE SEQUENCE [LARGE SCALE GENOMIC DNA]</scope>
    <source>
        <strain evidence="1 2">S1</strain>
    </source>
</reference>
<comment type="caution">
    <text evidence="1">The sequence shown here is derived from an EMBL/GenBank/DDBJ whole genome shotgun (WGS) entry which is preliminary data.</text>
</comment>
<name>A0ABW6IAC4_9CYAN</name>
<keyword evidence="2" id="KW-1185">Reference proteome</keyword>
<dbReference type="Proteomes" id="UP001600165">
    <property type="component" value="Unassembled WGS sequence"/>
</dbReference>
<organism evidence="1 2">
    <name type="scientific">Almyronema epifaneia S1</name>
    <dbReference type="NCBI Taxonomy" id="2991925"/>
    <lineage>
        <taxon>Bacteria</taxon>
        <taxon>Bacillati</taxon>
        <taxon>Cyanobacteriota</taxon>
        <taxon>Cyanophyceae</taxon>
        <taxon>Nodosilineales</taxon>
        <taxon>Nodosilineaceae</taxon>
        <taxon>Almyronema</taxon>
        <taxon>Almyronema epifaneia</taxon>
    </lineage>
</organism>
<protein>
    <submittedName>
        <fullName evidence="1">Uncharacterized protein</fullName>
    </submittedName>
</protein>
<dbReference type="EMBL" id="JBHZOL010000004">
    <property type="protein sequence ID" value="MFE4104817.1"/>
    <property type="molecule type" value="Genomic_DNA"/>
</dbReference>
<sequence>MQYFYCFANASLTLRIIHYLFKQPGIRLACVTVIYLVDCWVMRIQLETPLEPVTRLDFEAFLKENGLPYQPSFHESMALKRLDIGGSPTEVMNRYHLVIVSHGIPQPEELEAFRQRFIEGLGYCPQNLA</sequence>
<evidence type="ECO:0000313" key="1">
    <source>
        <dbReference type="EMBL" id="MFE4104817.1"/>
    </source>
</evidence>
<evidence type="ECO:0000313" key="2">
    <source>
        <dbReference type="Proteomes" id="UP001600165"/>
    </source>
</evidence>
<proteinExistence type="predicted"/>
<accession>A0ABW6IAC4</accession>
<gene>
    <name evidence="1" type="ORF">ACFVKH_00920</name>
</gene>